<evidence type="ECO:0000256" key="3">
    <source>
        <dbReference type="RuleBase" id="RU003560"/>
    </source>
</evidence>
<dbReference type="InterPro" id="IPR015422">
    <property type="entry name" value="PyrdxlP-dep_Trfase_small"/>
</dbReference>
<evidence type="ECO:0000256" key="1">
    <source>
        <dbReference type="ARBA" id="ARBA00008954"/>
    </source>
</evidence>
<proteinExistence type="inferred from homology"/>
<evidence type="ECO:0000256" key="2">
    <source>
        <dbReference type="ARBA" id="ARBA00022898"/>
    </source>
</evidence>
<dbReference type="GO" id="GO:0008483">
    <property type="term" value="F:transaminase activity"/>
    <property type="evidence" value="ECO:0007669"/>
    <property type="project" value="UniProtKB-KW"/>
</dbReference>
<dbReference type="PANTHER" id="PTHR43094">
    <property type="entry name" value="AMINOTRANSFERASE"/>
    <property type="match status" value="1"/>
</dbReference>
<keyword evidence="4" id="KW-0808">Transferase</keyword>
<dbReference type="Pfam" id="PF00202">
    <property type="entry name" value="Aminotran_3"/>
    <property type="match status" value="1"/>
</dbReference>
<comment type="similarity">
    <text evidence="1 3">Belongs to the class-III pyridoxal-phosphate-dependent aminotransferase family.</text>
</comment>
<dbReference type="InterPro" id="IPR005814">
    <property type="entry name" value="Aminotrans_3"/>
</dbReference>
<dbReference type="PANTHER" id="PTHR43094:SF1">
    <property type="entry name" value="AMINOTRANSFERASE CLASS-III"/>
    <property type="match status" value="1"/>
</dbReference>
<evidence type="ECO:0000313" key="4">
    <source>
        <dbReference type="EMBL" id="RDY70541.1"/>
    </source>
</evidence>
<keyword evidence="4" id="KW-0032">Aminotransferase</keyword>
<organism evidence="4 5">
    <name type="scientific">Halobacillus trueperi</name>
    <dbReference type="NCBI Taxonomy" id="156205"/>
    <lineage>
        <taxon>Bacteria</taxon>
        <taxon>Bacillati</taxon>
        <taxon>Bacillota</taxon>
        <taxon>Bacilli</taxon>
        <taxon>Bacillales</taxon>
        <taxon>Bacillaceae</taxon>
        <taxon>Halobacillus</taxon>
    </lineage>
</organism>
<keyword evidence="2 3" id="KW-0663">Pyridoxal phosphate</keyword>
<dbReference type="Gene3D" id="3.90.1150.10">
    <property type="entry name" value="Aspartate Aminotransferase, domain 1"/>
    <property type="match status" value="1"/>
</dbReference>
<sequence length="457" mass="51178">MPKVYRGEGDVNQSPLRQAWNERLSDETTHILKEDEHYFLHQSLSTPCLDVIDRAEGSAFYNIEGKRYLDFHGNAVHQIGFQHPRVIEAMKQQLDTLSFSTRRYTNRNAIALAKRLTELAPDPLNKSLFAPGATSAIGMALKLARIATGKHKTVSMWESFHGASMDALSVGGEAHFRRQIGPLLPGAIHVPPIQNYRPNWEGAGLDDRQLASHIEYLFKQDADIGAFVMETVRNTDVQLPSHAFMKKIRALCTEYDVKLIFDETAIGMGRTGRWFAFEHYDIVPDMVVLGKGLGGAVYPMAALLVDDSLDVAKDTSLGHYTHEKSPLGATAALTMIDVIQEEQLLEQLPLLEQKMKARLEDWKQRYSLIGDIRHIGFLFAVELVTDRTTKEKATAAAEAVMYHCLDHGLSFKVSKGNVLQLCPPLNLSHEDLDEALNILESAIEDVQLREEITYAKS</sequence>
<gene>
    <name evidence="4" type="ORF">DXT76_12290</name>
</gene>
<evidence type="ECO:0000313" key="5">
    <source>
        <dbReference type="Proteomes" id="UP000257032"/>
    </source>
</evidence>
<dbReference type="AlphaFoldDB" id="A0A3D8VMX3"/>
<dbReference type="PIRSF" id="PIRSF000521">
    <property type="entry name" value="Transaminase_4ab_Lys_Orn"/>
    <property type="match status" value="1"/>
</dbReference>
<dbReference type="RefSeq" id="WP_115894349.1">
    <property type="nucleotide sequence ID" value="NZ_QTLC01000044.1"/>
</dbReference>
<protein>
    <submittedName>
        <fullName evidence="4">Aspartate aminotransferase family protein</fullName>
    </submittedName>
</protein>
<name>A0A3D8VMX3_9BACI</name>
<dbReference type="Gene3D" id="3.40.640.10">
    <property type="entry name" value="Type I PLP-dependent aspartate aminotransferase-like (Major domain)"/>
    <property type="match status" value="1"/>
</dbReference>
<reference evidence="4 5" key="1">
    <citation type="submission" date="2018-08" db="EMBL/GenBank/DDBJ databases">
        <title>Genome sequence of strict halophilic Halobacillus trueperi SS1 isolated from Lunsu, a salty water body of North West Himalayas.</title>
        <authorList>
            <person name="Gupta S."/>
            <person name="Sharma P."/>
            <person name="Dev K."/>
            <person name="Baumler D."/>
            <person name="Sourirajan A."/>
        </authorList>
    </citation>
    <scope>NUCLEOTIDE SEQUENCE [LARGE SCALE GENOMIC DNA]</scope>
    <source>
        <strain evidence="4 5">SS1</strain>
    </source>
</reference>
<dbReference type="InterPro" id="IPR015421">
    <property type="entry name" value="PyrdxlP-dep_Trfase_major"/>
</dbReference>
<dbReference type="InterPro" id="IPR015424">
    <property type="entry name" value="PyrdxlP-dep_Trfase"/>
</dbReference>
<dbReference type="CDD" id="cd00610">
    <property type="entry name" value="OAT_like"/>
    <property type="match status" value="1"/>
</dbReference>
<accession>A0A3D8VMX3</accession>
<dbReference type="Proteomes" id="UP000257032">
    <property type="component" value="Unassembled WGS sequence"/>
</dbReference>
<dbReference type="SUPFAM" id="SSF53383">
    <property type="entry name" value="PLP-dependent transferases"/>
    <property type="match status" value="1"/>
</dbReference>
<dbReference type="EMBL" id="QTLC01000044">
    <property type="protein sequence ID" value="RDY70541.1"/>
    <property type="molecule type" value="Genomic_DNA"/>
</dbReference>
<dbReference type="NCBIfam" id="NF004755">
    <property type="entry name" value="PRK06082.1"/>
    <property type="match status" value="1"/>
</dbReference>
<dbReference type="GO" id="GO:0030170">
    <property type="term" value="F:pyridoxal phosphate binding"/>
    <property type="evidence" value="ECO:0007669"/>
    <property type="project" value="InterPro"/>
</dbReference>
<comment type="caution">
    <text evidence="4">The sequence shown here is derived from an EMBL/GenBank/DDBJ whole genome shotgun (WGS) entry which is preliminary data.</text>
</comment>